<name>A0ABX0JFR7_9BACL</name>
<gene>
    <name evidence="2" type="ORF">G9U52_36930</name>
</gene>
<keyword evidence="3" id="KW-1185">Reference proteome</keyword>
<dbReference type="PANTHER" id="PTHR43610:SF1">
    <property type="entry name" value="N-ACETYLTRANSFERASE DOMAIN-CONTAINING PROTEIN"/>
    <property type="match status" value="1"/>
</dbReference>
<evidence type="ECO:0000259" key="1">
    <source>
        <dbReference type="Pfam" id="PF13302"/>
    </source>
</evidence>
<dbReference type="PANTHER" id="PTHR43610">
    <property type="entry name" value="BLL6696 PROTEIN"/>
    <property type="match status" value="1"/>
</dbReference>
<dbReference type="InterPro" id="IPR000182">
    <property type="entry name" value="GNAT_dom"/>
</dbReference>
<dbReference type="Gene3D" id="3.40.630.30">
    <property type="match status" value="1"/>
</dbReference>
<comment type="caution">
    <text evidence="2">The sequence shown here is derived from an EMBL/GenBank/DDBJ whole genome shotgun (WGS) entry which is preliminary data.</text>
</comment>
<feature type="domain" description="N-acetyltransferase" evidence="1">
    <location>
        <begin position="11"/>
        <end position="150"/>
    </location>
</feature>
<dbReference type="InterPro" id="IPR016181">
    <property type="entry name" value="Acyl_CoA_acyltransferase"/>
</dbReference>
<proteinExistence type="predicted"/>
<reference evidence="2" key="1">
    <citation type="submission" date="2020-03" db="EMBL/GenBank/DDBJ databases">
        <title>Draft sequencing of Paenibacilllus sp. S3N08.</title>
        <authorList>
            <person name="Kim D.-U."/>
        </authorList>
    </citation>
    <scope>NUCLEOTIDE SEQUENCE</scope>
    <source>
        <strain evidence="2">S3N08</strain>
    </source>
</reference>
<sequence>MFSPRKLTGQRIQLHPLELSHAEGLYESAKHQEIWTYLPNKIESLADMIQLLESALSAKELGSEYPFAVYDNELKRFVGSTRLLNISVSNRNLEIGWTWYSPEVWRTRVNTECKYELLKYCFEEFQAVRVQLKADVRNARSNQAIERIGATKEGILRQDRILHDGFIRNSNLYSVINSEWPEVKNRLEHFLKD</sequence>
<accession>A0ABX0JFR7</accession>
<organism evidence="2 3">
    <name type="scientific">Paenibacillus agricola</name>
    <dbReference type="NCBI Taxonomy" id="2716264"/>
    <lineage>
        <taxon>Bacteria</taxon>
        <taxon>Bacillati</taxon>
        <taxon>Bacillota</taxon>
        <taxon>Bacilli</taxon>
        <taxon>Bacillales</taxon>
        <taxon>Paenibacillaceae</taxon>
        <taxon>Paenibacillus</taxon>
    </lineage>
</organism>
<dbReference type="Pfam" id="PF13302">
    <property type="entry name" value="Acetyltransf_3"/>
    <property type="match status" value="1"/>
</dbReference>
<dbReference type="RefSeq" id="WP_166157886.1">
    <property type="nucleotide sequence ID" value="NZ_JAAOIW010000030.1"/>
</dbReference>
<dbReference type="EMBL" id="JAAOIW010000030">
    <property type="protein sequence ID" value="NHN35309.1"/>
    <property type="molecule type" value="Genomic_DNA"/>
</dbReference>
<protein>
    <submittedName>
        <fullName evidence="2">GNAT family N-acetyltransferase</fullName>
    </submittedName>
</protein>
<dbReference type="SUPFAM" id="SSF55729">
    <property type="entry name" value="Acyl-CoA N-acyltransferases (Nat)"/>
    <property type="match status" value="1"/>
</dbReference>
<evidence type="ECO:0000313" key="2">
    <source>
        <dbReference type="EMBL" id="NHN35309.1"/>
    </source>
</evidence>
<dbReference type="Proteomes" id="UP001165962">
    <property type="component" value="Unassembled WGS sequence"/>
</dbReference>
<evidence type="ECO:0000313" key="3">
    <source>
        <dbReference type="Proteomes" id="UP001165962"/>
    </source>
</evidence>